<dbReference type="Proteomes" id="UP000289437">
    <property type="component" value="Unassembled WGS sequence"/>
</dbReference>
<organism evidence="2 3">
    <name type="scientific">Granulicella sibirica</name>
    <dbReference type="NCBI Taxonomy" id="2479048"/>
    <lineage>
        <taxon>Bacteria</taxon>
        <taxon>Pseudomonadati</taxon>
        <taxon>Acidobacteriota</taxon>
        <taxon>Terriglobia</taxon>
        <taxon>Terriglobales</taxon>
        <taxon>Acidobacteriaceae</taxon>
        <taxon>Granulicella</taxon>
    </lineage>
</organism>
<dbReference type="InterPro" id="IPR017853">
    <property type="entry name" value="GH"/>
</dbReference>
<feature type="compositionally biased region" description="Polar residues" evidence="1">
    <location>
        <begin position="467"/>
        <end position="477"/>
    </location>
</feature>
<dbReference type="AlphaFoldDB" id="A0A4Q0T4B2"/>
<reference evidence="2 3" key="1">
    <citation type="submission" date="2018-11" db="EMBL/GenBank/DDBJ databases">
        <authorList>
            <person name="Mardanov A.V."/>
            <person name="Ravin N.V."/>
            <person name="Dedysh S.N."/>
        </authorList>
    </citation>
    <scope>NUCLEOTIDE SEQUENCE [LARGE SCALE GENOMIC DNA]</scope>
    <source>
        <strain evidence="2 3">AF10</strain>
    </source>
</reference>
<sequence length="496" mass="55223">MDLTYNVEQGRGVLTLDAQGVRLRRVHLRWNGTISERLTVLGDAWERSYGDLAWLPMQAERVLPWYCLVQDGAETHGFGVETGASAFAFWQVDTNGISLWLDTRNGGNGVALKARSLVLATVVTMQSLPGANAHQTAQALCRRMAPKVVLPKKRGKYSLGALYGSNDWYYAYGKNSPEGILRDAEVIREVAPSGAARPFTVIDDGYQDPKRFPGMQRLAEDIRRREVNPGIWVRPLRAPSTAASSWLLPGSRFGRHQERAKELAYDPTVPDARRAALDVVREAGAWGYDLIKHDFTTYELLGQWGNEMGPSPTVDGWSFHDETKTNAEIIREFYRDIRTAAGEDRIVIGCNTVGHLSAGLFDAQRTGDDVSGRTWERTRRMGVNTLAFRLPQHGIFFAIDADCIPITKDIPWNLTEQWLRVVAATGSVLLISPEPGTVGPEQKRAIREAFAQCAAQQTHSEPADWQASRTPTDWTSGSDHKRYDWLTEEGASPFPA</sequence>
<proteinExistence type="predicted"/>
<accession>A0A4Q0T4B2</accession>
<evidence type="ECO:0000313" key="3">
    <source>
        <dbReference type="Proteomes" id="UP000289437"/>
    </source>
</evidence>
<evidence type="ECO:0000256" key="1">
    <source>
        <dbReference type="SAM" id="MobiDB-lite"/>
    </source>
</evidence>
<dbReference type="SUPFAM" id="SSF51445">
    <property type="entry name" value="(Trans)glycosidases"/>
    <property type="match status" value="1"/>
</dbReference>
<comment type="caution">
    <text evidence="2">The sequence shown here is derived from an EMBL/GenBank/DDBJ whole genome shotgun (WGS) entry which is preliminary data.</text>
</comment>
<dbReference type="Gene3D" id="3.20.20.70">
    <property type="entry name" value="Aldolase class I"/>
    <property type="match status" value="1"/>
</dbReference>
<evidence type="ECO:0000313" key="2">
    <source>
        <dbReference type="EMBL" id="RXH56396.1"/>
    </source>
</evidence>
<feature type="region of interest" description="Disordered" evidence="1">
    <location>
        <begin position="455"/>
        <end position="481"/>
    </location>
</feature>
<name>A0A4Q0T4B2_9BACT</name>
<gene>
    <name evidence="2" type="ORF">GRAN_3253</name>
</gene>
<dbReference type="EMBL" id="RDSM01000002">
    <property type="protein sequence ID" value="RXH56396.1"/>
    <property type="molecule type" value="Genomic_DNA"/>
</dbReference>
<dbReference type="InterPro" id="IPR013785">
    <property type="entry name" value="Aldolase_TIM"/>
</dbReference>
<keyword evidence="3" id="KW-1185">Reference proteome</keyword>
<protein>
    <submittedName>
        <fullName evidence="2">Alpha-galactosidase-like protein</fullName>
    </submittedName>
</protein>
<reference evidence="3" key="2">
    <citation type="submission" date="2019-02" db="EMBL/GenBank/DDBJ databases">
        <title>Granulicella sibirica sp. nov., a psychrotolerant acidobacterium isolated from an organic soil layer in forested tundra, West Siberia.</title>
        <authorList>
            <person name="Oshkin I.Y."/>
            <person name="Kulichevskaya I.S."/>
            <person name="Rijpstra W.I.C."/>
            <person name="Sinninghe Damste J.S."/>
            <person name="Rakitin A.L."/>
            <person name="Ravin N.V."/>
            <person name="Dedysh S.N."/>
        </authorList>
    </citation>
    <scope>NUCLEOTIDE SEQUENCE [LARGE SCALE GENOMIC DNA]</scope>
    <source>
        <strain evidence="3">AF10</strain>
    </source>
</reference>